<keyword evidence="3" id="KW-1185">Reference proteome</keyword>
<evidence type="ECO:0000313" key="3">
    <source>
        <dbReference type="Proteomes" id="UP001162131"/>
    </source>
</evidence>
<sequence>MIKDCNSSNILEFQSNNIVEIIEILFEHTKKKQILYEALLKEKHDKANSLPEKSNGNSNNYSTKPKSILKKNFDDSKIDKNIYEGIEMECSSCSCKTIRIIITQKENLLDQSKEKKKGNQQNTHTKKCIYSANKMQNYAKIDNETDFLKLNLDDSHLVSKSPKIHQQPKSERRDSKIKARNIKGSIKGTNEKKIKKRRNSQSPKLKEIDKNLIDIEKMKEKLDLSNCSYEKISSHSPLLHRFSSPSGSQKCLTERHLLREMDRKSNAKIFEPILSGRLNNSWKTNKSIDDPRLHTPSPKFRSLSNQEANNIMESKIKNKILEKELSQSPNLSKFISPYSKVCFDLDKIKSHDSREPTQKIIENPDFSENSATSPSSSEFEAQNKIIKPQHIASLGCKQARQPSFGCLCEDFLKIESPNVQSSIETENQERKMQNQEISTEIDEKFSINDKLRELSILLSDEKTIKGLRFLGNNPQYFEVQNIGKILSLIK</sequence>
<reference evidence="2" key="1">
    <citation type="submission" date="2021-09" db="EMBL/GenBank/DDBJ databases">
        <authorList>
            <consortium name="AG Swart"/>
            <person name="Singh M."/>
            <person name="Singh A."/>
            <person name="Seah K."/>
            <person name="Emmerich C."/>
        </authorList>
    </citation>
    <scope>NUCLEOTIDE SEQUENCE</scope>
    <source>
        <strain evidence="2">ATCC30299</strain>
    </source>
</reference>
<feature type="compositionally biased region" description="Low complexity" evidence="1">
    <location>
        <begin position="367"/>
        <end position="380"/>
    </location>
</feature>
<feature type="compositionally biased region" description="Polar residues" evidence="1">
    <location>
        <begin position="51"/>
        <end position="65"/>
    </location>
</feature>
<feature type="region of interest" description="Disordered" evidence="1">
    <location>
        <begin position="47"/>
        <end position="66"/>
    </location>
</feature>
<comment type="caution">
    <text evidence="2">The sequence shown here is derived from an EMBL/GenBank/DDBJ whole genome shotgun (WGS) entry which is preliminary data.</text>
</comment>
<protein>
    <submittedName>
        <fullName evidence="2">Uncharacterized protein</fullName>
    </submittedName>
</protein>
<evidence type="ECO:0000256" key="1">
    <source>
        <dbReference type="SAM" id="MobiDB-lite"/>
    </source>
</evidence>
<dbReference type="EMBL" id="CAJZBQ010000010">
    <property type="protein sequence ID" value="CAG9313316.1"/>
    <property type="molecule type" value="Genomic_DNA"/>
</dbReference>
<dbReference type="Proteomes" id="UP001162131">
    <property type="component" value="Unassembled WGS sequence"/>
</dbReference>
<evidence type="ECO:0000313" key="2">
    <source>
        <dbReference type="EMBL" id="CAG9313316.1"/>
    </source>
</evidence>
<name>A0AAU9IJC3_9CILI</name>
<dbReference type="AlphaFoldDB" id="A0AAU9IJC3"/>
<accession>A0AAU9IJC3</accession>
<organism evidence="2 3">
    <name type="scientific">Blepharisma stoltei</name>
    <dbReference type="NCBI Taxonomy" id="1481888"/>
    <lineage>
        <taxon>Eukaryota</taxon>
        <taxon>Sar</taxon>
        <taxon>Alveolata</taxon>
        <taxon>Ciliophora</taxon>
        <taxon>Postciliodesmatophora</taxon>
        <taxon>Heterotrichea</taxon>
        <taxon>Heterotrichida</taxon>
        <taxon>Blepharismidae</taxon>
        <taxon>Blepharisma</taxon>
    </lineage>
</organism>
<gene>
    <name evidence="2" type="ORF">BSTOLATCC_MIC8589</name>
</gene>
<feature type="region of interest" description="Disordered" evidence="1">
    <location>
        <begin position="353"/>
        <end position="380"/>
    </location>
</feature>
<proteinExistence type="predicted"/>